<evidence type="ECO:0000256" key="3">
    <source>
        <dbReference type="ARBA" id="ARBA00022475"/>
    </source>
</evidence>
<keyword evidence="8 9" id="KW-0472">Membrane</keyword>
<keyword evidence="3" id="KW-1003">Cell membrane</keyword>
<evidence type="ECO:0000256" key="2">
    <source>
        <dbReference type="ARBA" id="ARBA00022448"/>
    </source>
</evidence>
<evidence type="ECO:0000256" key="6">
    <source>
        <dbReference type="ARBA" id="ARBA00022970"/>
    </source>
</evidence>
<keyword evidence="11" id="KW-1185">Reference proteome</keyword>
<feature type="transmembrane region" description="Helical" evidence="9">
    <location>
        <begin position="216"/>
        <end position="240"/>
    </location>
</feature>
<dbReference type="KEGG" id="frx:F7310_03900"/>
<feature type="transmembrane region" description="Helical" evidence="9">
    <location>
        <begin position="181"/>
        <end position="204"/>
    </location>
</feature>
<dbReference type="InterPro" id="IPR018227">
    <property type="entry name" value="Amino_acid_transport_2"/>
</dbReference>
<dbReference type="EMBL" id="CP016796">
    <property type="protein sequence ID" value="API86548.1"/>
    <property type="molecule type" value="Genomic_DNA"/>
</dbReference>
<protein>
    <submittedName>
        <fullName evidence="10">Amino acid transporter</fullName>
    </submittedName>
</protein>
<feature type="transmembrane region" description="Helical" evidence="9">
    <location>
        <begin position="383"/>
        <end position="403"/>
    </location>
</feature>
<feature type="transmembrane region" description="Helical" evidence="9">
    <location>
        <begin position="342"/>
        <end position="363"/>
    </location>
</feature>
<evidence type="ECO:0000256" key="8">
    <source>
        <dbReference type="ARBA" id="ARBA00023136"/>
    </source>
</evidence>
<dbReference type="OrthoDB" id="18749at2"/>
<accession>A0A1L4BRT6</accession>
<feature type="transmembrane region" description="Helical" evidence="9">
    <location>
        <begin position="319"/>
        <end position="336"/>
    </location>
</feature>
<evidence type="ECO:0000256" key="5">
    <source>
        <dbReference type="ARBA" id="ARBA00022692"/>
    </source>
</evidence>
<feature type="transmembrane region" description="Helical" evidence="9">
    <location>
        <begin position="35"/>
        <end position="61"/>
    </location>
</feature>
<evidence type="ECO:0000256" key="9">
    <source>
        <dbReference type="SAM" id="Phobius"/>
    </source>
</evidence>
<keyword evidence="6" id="KW-0029">Amino-acid transport</keyword>
<keyword evidence="5 9" id="KW-0812">Transmembrane</keyword>
<dbReference type="PRINTS" id="PR00166">
    <property type="entry name" value="AROAAPRMEASE"/>
</dbReference>
<feature type="transmembrane region" description="Helical" evidence="9">
    <location>
        <begin position="82"/>
        <end position="102"/>
    </location>
</feature>
<evidence type="ECO:0000313" key="10">
    <source>
        <dbReference type="EMBL" id="API86548.1"/>
    </source>
</evidence>
<gene>
    <name evidence="10" type="ORF">F7310_03900</name>
</gene>
<organism evidence="10 11">
    <name type="scientific">Francisella uliginis</name>
    <dbReference type="NCBI Taxonomy" id="573570"/>
    <lineage>
        <taxon>Bacteria</taxon>
        <taxon>Pseudomonadati</taxon>
        <taxon>Pseudomonadota</taxon>
        <taxon>Gammaproteobacteria</taxon>
        <taxon>Thiotrichales</taxon>
        <taxon>Francisellaceae</taxon>
        <taxon>Francisella</taxon>
    </lineage>
</organism>
<comment type="subcellular location">
    <subcellularLocation>
        <location evidence="1">Cell inner membrane</location>
        <topology evidence="1">Multi-pass membrane protein</topology>
    </subcellularLocation>
</comment>
<sequence length="404" mass="45160">MISINKQIGCIFLIIGTSLGGGILAIPMILSYFGIFIGCLIMFLMWLLMTYSTLAVAEACLHFEKGISYLGLAHKLFKKPGIILVYICAFGILYGMLAAYISAIGSSFESLLDINYIFIEIGFVIIFGGFILKGTGHAEWLNRIFLTLKLIIILFTIIQLFKSIQLVNLDKYGFSNFKELIIALPILATTFSAHIIVPTVVNYVGPYPKDIRRIIMVASMIILLIYICWITAIFGNIAIYGDKNSFASILSGSLSSEDSVTQLIYILKANIKSPEIITLIYGFISISVTTAFITLSLALKDLILDRFKMNSLSKINKNILLSFLLFILPIILNYYFKKLFLIALSVVGLFSLIMLVSCPLNMVRILRNKDYKLIYSSMKNKTLNAIALIIAIVIIIFQLISYLL</sequence>
<dbReference type="Pfam" id="PF03222">
    <property type="entry name" value="Trp_Tyr_perm"/>
    <property type="match status" value="1"/>
</dbReference>
<keyword evidence="4" id="KW-0997">Cell inner membrane</keyword>
<feature type="transmembrane region" description="Helical" evidence="9">
    <location>
        <begin position="7"/>
        <end position="29"/>
    </location>
</feature>
<reference evidence="10 11" key="1">
    <citation type="journal article" date="2016" name="Appl. Environ. Microbiol.">
        <title>Whole genome relationships among Francisella bacteria of diverse origin define new species and provide specific regions for detection.</title>
        <authorList>
            <person name="Challacombe J.F."/>
            <person name="Petersen J.M."/>
            <person name="Gallegos-Graves V."/>
            <person name="Hodge D."/>
            <person name="Pillai S."/>
            <person name="Kuske C.R."/>
        </authorList>
    </citation>
    <scope>NUCLEOTIDE SEQUENCE [LARGE SCALE GENOMIC DNA]</scope>
    <source>
        <strain evidence="11">TX07-7310</strain>
    </source>
</reference>
<feature type="transmembrane region" description="Helical" evidence="9">
    <location>
        <begin position="276"/>
        <end position="299"/>
    </location>
</feature>
<evidence type="ECO:0000256" key="1">
    <source>
        <dbReference type="ARBA" id="ARBA00004429"/>
    </source>
</evidence>
<dbReference type="GO" id="GO:0005886">
    <property type="term" value="C:plasma membrane"/>
    <property type="evidence" value="ECO:0007669"/>
    <property type="project" value="UniProtKB-SubCell"/>
</dbReference>
<name>A0A1L4BRT6_9GAMM</name>
<feature type="transmembrane region" description="Helical" evidence="9">
    <location>
        <begin position="144"/>
        <end position="161"/>
    </location>
</feature>
<dbReference type="Gene3D" id="1.20.1740.10">
    <property type="entry name" value="Amino acid/polyamine transporter I"/>
    <property type="match status" value="1"/>
</dbReference>
<dbReference type="GO" id="GO:0003333">
    <property type="term" value="P:amino acid transmembrane transport"/>
    <property type="evidence" value="ECO:0007669"/>
    <property type="project" value="InterPro"/>
</dbReference>
<keyword evidence="7 9" id="KW-1133">Transmembrane helix</keyword>
<dbReference type="PANTHER" id="PTHR46997:SF2">
    <property type="entry name" value="TYROSINE-SPECIFIC TRANSPORT SYSTEM"/>
    <property type="match status" value="1"/>
</dbReference>
<dbReference type="AlphaFoldDB" id="A0A1L4BRT6"/>
<evidence type="ECO:0000313" key="11">
    <source>
        <dbReference type="Proteomes" id="UP000184222"/>
    </source>
</evidence>
<dbReference type="GO" id="GO:0015173">
    <property type="term" value="F:aromatic amino acid transmembrane transporter activity"/>
    <property type="evidence" value="ECO:0007669"/>
    <property type="project" value="InterPro"/>
</dbReference>
<feature type="transmembrane region" description="Helical" evidence="9">
    <location>
        <begin position="114"/>
        <end position="132"/>
    </location>
</feature>
<evidence type="ECO:0000256" key="7">
    <source>
        <dbReference type="ARBA" id="ARBA00022989"/>
    </source>
</evidence>
<dbReference type="InterPro" id="IPR013059">
    <property type="entry name" value="Trp_tyr_transpt"/>
</dbReference>
<proteinExistence type="predicted"/>
<dbReference type="STRING" id="573570.F7310_03900"/>
<evidence type="ECO:0000256" key="4">
    <source>
        <dbReference type="ARBA" id="ARBA00022519"/>
    </source>
</evidence>
<dbReference type="Proteomes" id="UP000184222">
    <property type="component" value="Chromosome"/>
</dbReference>
<keyword evidence="2" id="KW-0813">Transport</keyword>
<dbReference type="PANTHER" id="PTHR46997">
    <property type="entry name" value="LOW AFFINITY TRYPTOPHAN PERMEASE-RELATED"/>
    <property type="match status" value="1"/>
</dbReference>
<dbReference type="RefSeq" id="WP_072711928.1">
    <property type="nucleotide sequence ID" value="NZ_CP016796.1"/>
</dbReference>